<accession>K8WRM9</accession>
<dbReference type="PATRIC" id="fig|1141660.3.peg.947"/>
<dbReference type="PROSITE" id="PS51257">
    <property type="entry name" value="PROKAR_LIPOPROTEIN"/>
    <property type="match status" value="1"/>
</dbReference>
<name>K8WRM9_9GAMM</name>
<dbReference type="OrthoDB" id="6432403at2"/>
<evidence type="ECO:0000313" key="1">
    <source>
        <dbReference type="EMBL" id="EKT60092.1"/>
    </source>
</evidence>
<keyword evidence="2" id="KW-1185">Reference proteome</keyword>
<organism evidence="1 2">
    <name type="scientific">Providencia sneebia DSM 19967</name>
    <dbReference type="NCBI Taxonomy" id="1141660"/>
    <lineage>
        <taxon>Bacteria</taxon>
        <taxon>Pseudomonadati</taxon>
        <taxon>Pseudomonadota</taxon>
        <taxon>Gammaproteobacteria</taxon>
        <taxon>Enterobacterales</taxon>
        <taxon>Morganellaceae</taxon>
        <taxon>Providencia</taxon>
    </lineage>
</organism>
<proteinExistence type="predicted"/>
<comment type="caution">
    <text evidence="1">The sequence shown here is derived from an EMBL/GenBank/DDBJ whole genome shotgun (WGS) entry which is preliminary data.</text>
</comment>
<dbReference type="RefSeq" id="WP_008914799.1">
    <property type="nucleotide sequence ID" value="NZ_CM001773.1"/>
</dbReference>
<dbReference type="AlphaFoldDB" id="K8WRM9"/>
<dbReference type="Proteomes" id="UP000010290">
    <property type="component" value="Chromosome"/>
</dbReference>
<dbReference type="EMBL" id="AKKN01000005">
    <property type="protein sequence ID" value="EKT60092.1"/>
    <property type="molecule type" value="Genomic_DNA"/>
</dbReference>
<reference evidence="1 2" key="1">
    <citation type="journal article" date="2012" name="BMC Genomics">
        <title>Comparative genomics of bacteria in the genus Providencia isolated from wild Drosophila melanogaster.</title>
        <authorList>
            <person name="Galac M.R."/>
            <person name="Lazzaro B.P."/>
        </authorList>
    </citation>
    <scope>NUCLEOTIDE SEQUENCE [LARGE SCALE GENOMIC DNA]</scope>
    <source>
        <strain evidence="1 2">DSM 19967</strain>
    </source>
</reference>
<protein>
    <recommendedName>
        <fullName evidence="3">Lipoprotein</fullName>
    </recommendedName>
</protein>
<gene>
    <name evidence="1" type="ORF">OO7_04674</name>
</gene>
<evidence type="ECO:0000313" key="2">
    <source>
        <dbReference type="Proteomes" id="UP000010290"/>
    </source>
</evidence>
<sequence>MKIVKIIVIATILLVGCTTKDTSKKDGDFEFVYEEAKECVDVISNLLKGNKKPYTLSFAYYVTSHSIPVINGNFTQSEKKAIPYIIVPLKDKIQAGDEWRSCMREKKALVPNIQFPE</sequence>
<dbReference type="HOGENOM" id="CLU_2013219_0_0_6"/>
<evidence type="ECO:0008006" key="3">
    <source>
        <dbReference type="Google" id="ProtNLM"/>
    </source>
</evidence>